<comment type="caution">
    <text evidence="1">The sequence shown here is derived from an EMBL/GenBank/DDBJ whole genome shotgun (WGS) entry which is preliminary data.</text>
</comment>
<dbReference type="PANTHER" id="PTHR33395:SF22">
    <property type="entry name" value="REVERSE TRANSCRIPTASE DOMAIN-CONTAINING PROTEIN"/>
    <property type="match status" value="1"/>
</dbReference>
<dbReference type="OrthoDB" id="6132975at2759"/>
<dbReference type="EMBL" id="REGN01003725">
    <property type="protein sequence ID" value="RNA21136.1"/>
    <property type="molecule type" value="Genomic_DNA"/>
</dbReference>
<dbReference type="Proteomes" id="UP000276133">
    <property type="component" value="Unassembled WGS sequence"/>
</dbReference>
<organism evidence="1 2">
    <name type="scientific">Brachionus plicatilis</name>
    <name type="common">Marine rotifer</name>
    <name type="synonym">Brachionus muelleri</name>
    <dbReference type="NCBI Taxonomy" id="10195"/>
    <lineage>
        <taxon>Eukaryota</taxon>
        <taxon>Metazoa</taxon>
        <taxon>Spiralia</taxon>
        <taxon>Gnathifera</taxon>
        <taxon>Rotifera</taxon>
        <taxon>Eurotatoria</taxon>
        <taxon>Monogononta</taxon>
        <taxon>Pseudotrocha</taxon>
        <taxon>Ploima</taxon>
        <taxon>Brachionidae</taxon>
        <taxon>Brachionus</taxon>
    </lineage>
</organism>
<dbReference type="GO" id="GO:0003964">
    <property type="term" value="F:RNA-directed DNA polymerase activity"/>
    <property type="evidence" value="ECO:0007669"/>
    <property type="project" value="UniProtKB-KW"/>
</dbReference>
<keyword evidence="1" id="KW-0695">RNA-directed DNA polymerase</keyword>
<evidence type="ECO:0000313" key="1">
    <source>
        <dbReference type="EMBL" id="RNA21136.1"/>
    </source>
</evidence>
<accession>A0A3M7RC42</accession>
<dbReference type="AlphaFoldDB" id="A0A3M7RC42"/>
<keyword evidence="1" id="KW-0808">Transferase</keyword>
<protein>
    <submittedName>
        <fullName evidence="1">RNA-directed DNA polymerase from mobile element jockey-like</fullName>
    </submittedName>
</protein>
<evidence type="ECO:0000313" key="2">
    <source>
        <dbReference type="Proteomes" id="UP000276133"/>
    </source>
</evidence>
<reference evidence="1 2" key="1">
    <citation type="journal article" date="2018" name="Sci. Rep.">
        <title>Genomic signatures of local adaptation to the degree of environmental predictability in rotifers.</title>
        <authorList>
            <person name="Franch-Gras L."/>
            <person name="Hahn C."/>
            <person name="Garcia-Roger E.M."/>
            <person name="Carmona M.J."/>
            <person name="Serra M."/>
            <person name="Gomez A."/>
        </authorList>
    </citation>
    <scope>NUCLEOTIDE SEQUENCE [LARGE SCALE GENOMIC DNA]</scope>
    <source>
        <strain evidence="1">HYR1</strain>
    </source>
</reference>
<keyword evidence="1" id="KW-0548">Nucleotidyltransferase</keyword>
<sequence>SYCETSSIAIPTRLHHARLRHSPKWFNANIKKLTKSKYKLHCQIRSAHHNLELRASYALVCKRVKSAVRHSICKFEAAIVRVCKRQPKLLYNYINSQKQCKETIKGLVDSEGVFHTDGGTIAHLLNAQFGSVFIPSSTHAPIVVSKYSSQREINLNIFSPESIRKYIERLNPRKSPGMDHIHPFVVKSCASKLTNTELFMGEFDAPHVLKSVEFEKDLGVTFD</sequence>
<proteinExistence type="predicted"/>
<dbReference type="PANTHER" id="PTHR33395">
    <property type="entry name" value="TRANSCRIPTASE, PUTATIVE-RELATED-RELATED"/>
    <property type="match status" value="1"/>
</dbReference>
<feature type="non-terminal residue" evidence="1">
    <location>
        <position position="1"/>
    </location>
</feature>
<keyword evidence="2" id="KW-1185">Reference proteome</keyword>
<feature type="non-terminal residue" evidence="1">
    <location>
        <position position="223"/>
    </location>
</feature>
<gene>
    <name evidence="1" type="ORF">BpHYR1_039125</name>
</gene>
<name>A0A3M7RC42_BRAPC</name>